<accession>A0A2S2PR64</accession>
<protein>
    <submittedName>
        <fullName evidence="1">Uncharacterized protein</fullName>
    </submittedName>
</protein>
<proteinExistence type="predicted"/>
<dbReference type="EMBL" id="GGMR01019343">
    <property type="protein sequence ID" value="MBY31962.1"/>
    <property type="molecule type" value="Transcribed_RNA"/>
</dbReference>
<name>A0A2S2PR64_SCHGA</name>
<dbReference type="AlphaFoldDB" id="A0A2S2PR64"/>
<sequence length="130" mass="15057">MCVCVSASDDFLSCTHTHTHTHKYNIVIYMYKYKSSARRRRRRQPTLLAAPYMERRVSATTTTTTTFGSIQLSCLVGWSFGARGAITQQYVRASITGRETSRDILFYHGYQPTWWLIGHTNTKKKIRKNN</sequence>
<gene>
    <name evidence="1" type="ORF">g.35004</name>
</gene>
<reference evidence="1" key="1">
    <citation type="submission" date="2018-04" db="EMBL/GenBank/DDBJ databases">
        <title>Transcriptome of Schizaphis graminum biotype I.</title>
        <authorList>
            <person name="Scully E.D."/>
            <person name="Geib S.M."/>
            <person name="Palmer N.A."/>
            <person name="Koch K."/>
            <person name="Bradshaw J."/>
            <person name="Heng-Moss T."/>
            <person name="Sarath G."/>
        </authorList>
    </citation>
    <scope>NUCLEOTIDE SEQUENCE</scope>
</reference>
<organism evidence="1">
    <name type="scientific">Schizaphis graminum</name>
    <name type="common">Green bug aphid</name>
    <dbReference type="NCBI Taxonomy" id="13262"/>
    <lineage>
        <taxon>Eukaryota</taxon>
        <taxon>Metazoa</taxon>
        <taxon>Ecdysozoa</taxon>
        <taxon>Arthropoda</taxon>
        <taxon>Hexapoda</taxon>
        <taxon>Insecta</taxon>
        <taxon>Pterygota</taxon>
        <taxon>Neoptera</taxon>
        <taxon>Paraneoptera</taxon>
        <taxon>Hemiptera</taxon>
        <taxon>Sternorrhyncha</taxon>
        <taxon>Aphidomorpha</taxon>
        <taxon>Aphidoidea</taxon>
        <taxon>Aphididae</taxon>
        <taxon>Aphidini</taxon>
        <taxon>Schizaphis</taxon>
    </lineage>
</organism>
<evidence type="ECO:0000313" key="1">
    <source>
        <dbReference type="EMBL" id="MBY31962.1"/>
    </source>
</evidence>